<organism evidence="1 2">
    <name type="scientific">Pleurodeles waltl</name>
    <name type="common">Iberian ribbed newt</name>
    <dbReference type="NCBI Taxonomy" id="8319"/>
    <lineage>
        <taxon>Eukaryota</taxon>
        <taxon>Metazoa</taxon>
        <taxon>Chordata</taxon>
        <taxon>Craniata</taxon>
        <taxon>Vertebrata</taxon>
        <taxon>Euteleostomi</taxon>
        <taxon>Amphibia</taxon>
        <taxon>Batrachia</taxon>
        <taxon>Caudata</taxon>
        <taxon>Salamandroidea</taxon>
        <taxon>Salamandridae</taxon>
        <taxon>Pleurodelinae</taxon>
        <taxon>Pleurodeles</taxon>
    </lineage>
</organism>
<name>A0AAV7SHL8_PLEWA</name>
<dbReference type="AlphaFoldDB" id="A0AAV7SHL8"/>
<dbReference type="Proteomes" id="UP001066276">
    <property type="component" value="Chromosome 4_2"/>
</dbReference>
<accession>A0AAV7SHL8</accession>
<gene>
    <name evidence="1" type="ORF">NDU88_004040</name>
</gene>
<dbReference type="EMBL" id="JANPWB010000008">
    <property type="protein sequence ID" value="KAJ1163583.1"/>
    <property type="molecule type" value="Genomic_DNA"/>
</dbReference>
<proteinExistence type="predicted"/>
<sequence length="163" mass="17909">MPALGEKVVDKPDRAVNIGSQVFNKVVVISDEKEDLQEVARRVVEPVSSGCVGGPDKVCAVWIVGHSFVRWAEKQAASLHFGRQLGLDGARMKLSWVGERTGMFSFLAPVRPYGVRQTSSHAPDLNYLFPGTAGVGDMVRPCKRVLISVKRPQRCLSDRSVFD</sequence>
<protein>
    <submittedName>
        <fullName evidence="1">Uncharacterized protein</fullName>
    </submittedName>
</protein>
<evidence type="ECO:0000313" key="1">
    <source>
        <dbReference type="EMBL" id="KAJ1163583.1"/>
    </source>
</evidence>
<evidence type="ECO:0000313" key="2">
    <source>
        <dbReference type="Proteomes" id="UP001066276"/>
    </source>
</evidence>
<keyword evidence="2" id="KW-1185">Reference proteome</keyword>
<comment type="caution">
    <text evidence="1">The sequence shown here is derived from an EMBL/GenBank/DDBJ whole genome shotgun (WGS) entry which is preliminary data.</text>
</comment>
<reference evidence="1" key="1">
    <citation type="journal article" date="2022" name="bioRxiv">
        <title>Sequencing and chromosome-scale assembly of the giantPleurodeles waltlgenome.</title>
        <authorList>
            <person name="Brown T."/>
            <person name="Elewa A."/>
            <person name="Iarovenko S."/>
            <person name="Subramanian E."/>
            <person name="Araus A.J."/>
            <person name="Petzold A."/>
            <person name="Susuki M."/>
            <person name="Suzuki K.-i.T."/>
            <person name="Hayashi T."/>
            <person name="Toyoda A."/>
            <person name="Oliveira C."/>
            <person name="Osipova E."/>
            <person name="Leigh N.D."/>
            <person name="Simon A."/>
            <person name="Yun M.H."/>
        </authorList>
    </citation>
    <scope>NUCLEOTIDE SEQUENCE</scope>
    <source>
        <strain evidence="1">20211129_DDA</strain>
        <tissue evidence="1">Liver</tissue>
    </source>
</reference>